<dbReference type="InterPro" id="IPR055015">
    <property type="entry name" value="GCX_COOH"/>
</dbReference>
<dbReference type="PANTHER" id="PTHR42884:SF14">
    <property type="entry name" value="NEUROENDOCRINE CONVERTASE 1"/>
    <property type="match status" value="1"/>
</dbReference>
<evidence type="ECO:0000256" key="2">
    <source>
        <dbReference type="ARBA" id="ARBA00022729"/>
    </source>
</evidence>
<evidence type="ECO:0000313" key="9">
    <source>
        <dbReference type="EMBL" id="EZH71305.1"/>
    </source>
</evidence>
<dbReference type="GO" id="GO:0004252">
    <property type="term" value="F:serine-type endopeptidase activity"/>
    <property type="evidence" value="ECO:0007669"/>
    <property type="project" value="UniProtKB-UniRule"/>
</dbReference>
<gene>
    <name evidence="9" type="ORF">ATO12_10880</name>
</gene>
<dbReference type="SUPFAM" id="SSF52743">
    <property type="entry name" value="Subtilisin-like"/>
    <property type="match status" value="1"/>
</dbReference>
<dbReference type="eggNOG" id="COG1404">
    <property type="taxonomic scope" value="Bacteria"/>
</dbReference>
<dbReference type="STRING" id="1317122.ATO12_10880"/>
<dbReference type="PROSITE" id="PS00138">
    <property type="entry name" value="SUBTILASE_SER"/>
    <property type="match status" value="1"/>
</dbReference>
<dbReference type="PRINTS" id="PR00723">
    <property type="entry name" value="SUBTILISIN"/>
</dbReference>
<proteinExistence type="inferred from homology"/>
<dbReference type="PROSITE" id="PS51892">
    <property type="entry name" value="SUBTILASE"/>
    <property type="match status" value="1"/>
</dbReference>
<dbReference type="GO" id="GO:0016485">
    <property type="term" value="P:protein processing"/>
    <property type="evidence" value="ECO:0007669"/>
    <property type="project" value="TreeGrafter"/>
</dbReference>
<keyword evidence="10" id="KW-1185">Reference proteome</keyword>
<evidence type="ECO:0000256" key="4">
    <source>
        <dbReference type="ARBA" id="ARBA00022825"/>
    </source>
</evidence>
<dbReference type="Pfam" id="PF00082">
    <property type="entry name" value="Peptidase_S8"/>
    <property type="match status" value="1"/>
</dbReference>
<organism evidence="9 10">
    <name type="scientific">Aquimarina atlantica</name>
    <dbReference type="NCBI Taxonomy" id="1317122"/>
    <lineage>
        <taxon>Bacteria</taxon>
        <taxon>Pseudomonadati</taxon>
        <taxon>Bacteroidota</taxon>
        <taxon>Flavobacteriia</taxon>
        <taxon>Flavobacteriales</taxon>
        <taxon>Flavobacteriaceae</taxon>
        <taxon>Aquimarina</taxon>
    </lineage>
</organism>
<dbReference type="InterPro" id="IPR000209">
    <property type="entry name" value="Peptidase_S8/S53_dom"/>
</dbReference>
<feature type="domain" description="Secretion system C-terminal sorting" evidence="8">
    <location>
        <begin position="652"/>
        <end position="724"/>
    </location>
</feature>
<comment type="similarity">
    <text evidence="6">Belongs to the peptidase S8 family.</text>
</comment>
<dbReference type="InterPro" id="IPR015500">
    <property type="entry name" value="Peptidase_S8_subtilisin-rel"/>
</dbReference>
<evidence type="ECO:0000256" key="6">
    <source>
        <dbReference type="PROSITE-ProRule" id="PRU01240"/>
    </source>
</evidence>
<dbReference type="PROSITE" id="PS00137">
    <property type="entry name" value="SUBTILASE_HIS"/>
    <property type="match status" value="1"/>
</dbReference>
<dbReference type="InterPro" id="IPR026444">
    <property type="entry name" value="Secre_tail"/>
</dbReference>
<evidence type="ECO:0000259" key="7">
    <source>
        <dbReference type="Pfam" id="PF00082"/>
    </source>
</evidence>
<name>A0A023BML2_9FLAO</name>
<feature type="domain" description="Peptidase S8/S53" evidence="7">
    <location>
        <begin position="261"/>
        <end position="537"/>
    </location>
</feature>
<feature type="active site" description="Charge relay system" evidence="5 6">
    <location>
        <position position="301"/>
    </location>
</feature>
<keyword evidence="2" id="KW-0732">Signal</keyword>
<dbReference type="CDD" id="cd07498">
    <property type="entry name" value="Peptidases_S8_15"/>
    <property type="match status" value="1"/>
</dbReference>
<dbReference type="GO" id="GO:0016020">
    <property type="term" value="C:membrane"/>
    <property type="evidence" value="ECO:0007669"/>
    <property type="project" value="TreeGrafter"/>
</dbReference>
<dbReference type="Pfam" id="PF18962">
    <property type="entry name" value="Por_Secre_tail"/>
    <property type="match status" value="1"/>
</dbReference>
<dbReference type="NCBIfam" id="NF045639">
    <property type="entry name" value="GCX_COOH"/>
    <property type="match status" value="1"/>
</dbReference>
<feature type="active site" description="Charge relay system" evidence="5 6">
    <location>
        <position position="478"/>
    </location>
</feature>
<accession>A0A023BML2</accession>
<dbReference type="PANTHER" id="PTHR42884">
    <property type="entry name" value="PROPROTEIN CONVERTASE SUBTILISIN/KEXIN-RELATED"/>
    <property type="match status" value="1"/>
</dbReference>
<dbReference type="InterPro" id="IPR023828">
    <property type="entry name" value="Peptidase_S8_Ser-AS"/>
</dbReference>
<evidence type="ECO:0000313" key="10">
    <source>
        <dbReference type="Proteomes" id="UP000023541"/>
    </source>
</evidence>
<dbReference type="RefSeq" id="WP_051576071.1">
    <property type="nucleotide sequence ID" value="NZ_AQRA01000022.1"/>
</dbReference>
<evidence type="ECO:0008006" key="11">
    <source>
        <dbReference type="Google" id="ProtNLM"/>
    </source>
</evidence>
<dbReference type="InterPro" id="IPR036852">
    <property type="entry name" value="Peptidase_S8/S53_dom_sf"/>
</dbReference>
<dbReference type="EMBL" id="AQRA01000022">
    <property type="protein sequence ID" value="EZH71305.1"/>
    <property type="molecule type" value="Genomic_DNA"/>
</dbReference>
<dbReference type="InterPro" id="IPR034054">
    <property type="entry name" value="Pep_S8_PrcA"/>
</dbReference>
<dbReference type="InterPro" id="IPR022398">
    <property type="entry name" value="Peptidase_S8_His-AS"/>
</dbReference>
<dbReference type="OrthoDB" id="1055762at2"/>
<reference evidence="9 10" key="1">
    <citation type="submission" date="2014-04" db="EMBL/GenBank/DDBJ databases">
        <title>Aquimarina sp. 22II-S11-z7 Genome Sequencing.</title>
        <authorList>
            <person name="Lai Q."/>
        </authorList>
    </citation>
    <scope>NUCLEOTIDE SEQUENCE [LARGE SCALE GENOMIC DNA]</scope>
    <source>
        <strain evidence="9 10">22II-S11-z7</strain>
    </source>
</reference>
<evidence type="ECO:0000256" key="5">
    <source>
        <dbReference type="PIRSR" id="PIRSR615500-1"/>
    </source>
</evidence>
<dbReference type="Proteomes" id="UP000023541">
    <property type="component" value="Unassembled WGS sequence"/>
</dbReference>
<sequence>MRNIIYKITPLILLFLTVSAFGQRQLDNFYYYKGEKVFLTINTKTISISFEGENSINSFKSLNNNLVKTTEIIEDNARATVIAIDDKATSRKAIKSYYMEISMDKNMSIIDYYKEIESYKNTPNILMASPAYITKSGGELGLSNNFYVKLKNKDDVDILYKKAKEMNVEILGHDKYMPLWFTLSVTTKNKLNSIQLANIFYETGWFESTEPAFMYHNIETSNDTYFNNQWSLNNTGQNGGTAGIDINMQQAWGITTGDPSIKTAVYDHGLEMNHPDLQANVYGTGFDANNGTTPATVRGNHGTACAGIIGAVKDNNLGISGVAPTSKLISISINLRTSDTPSQLASGFNWAWQNGADVISNSWGGYAPSSIIDNAITNTLNNGRGGKGCVIVFAAGNENNTNIRYPGSSNPDLLVVGAMSPCAERKNPSSCDGENRWGSCYGTQLDIVAPGVKMPTTDRQGGNGYSTTDYTQTFNGTSSACPVVAGVAALILSVNPNLTFSEVNTIIEQSAQKVGTYTYSNTGGRPNGTWNNQMGYGLVDAYQAVLLAQSCQDDLTINQNVLSGQTDIQEAKNTITATNVIFSGGTAAYDAGTSIHLKTGFSAKSGSSFRAYIEGCSGKRIEEESTSQQEVITYENISLENDALEVLEVVKVHPNPTKGVVTINSTKQITSWVLNDYMGRYAEKSKLKSNSSYKDQLNMNHLPAGLYVLKITLDNGDTVYKNIVKN</sequence>
<evidence type="ECO:0000256" key="1">
    <source>
        <dbReference type="ARBA" id="ARBA00022670"/>
    </source>
</evidence>
<evidence type="ECO:0000256" key="3">
    <source>
        <dbReference type="ARBA" id="ARBA00022801"/>
    </source>
</evidence>
<keyword evidence="4 6" id="KW-0720">Serine protease</keyword>
<keyword evidence="1 6" id="KW-0645">Protease</keyword>
<comment type="caution">
    <text evidence="9">The sequence shown here is derived from an EMBL/GenBank/DDBJ whole genome shotgun (WGS) entry which is preliminary data.</text>
</comment>
<dbReference type="NCBIfam" id="TIGR04183">
    <property type="entry name" value="Por_Secre_tail"/>
    <property type="match status" value="1"/>
</dbReference>
<dbReference type="AlphaFoldDB" id="A0A023BML2"/>
<dbReference type="Gene3D" id="3.40.50.200">
    <property type="entry name" value="Peptidase S8/S53 domain"/>
    <property type="match status" value="1"/>
</dbReference>
<protein>
    <recommendedName>
        <fullName evidence="11">Peptidase S8/S53 domain-containing protein</fullName>
    </recommendedName>
</protein>
<evidence type="ECO:0000259" key="8">
    <source>
        <dbReference type="Pfam" id="PF18962"/>
    </source>
</evidence>
<feature type="active site" description="Charge relay system" evidence="5 6">
    <location>
        <position position="267"/>
    </location>
</feature>
<keyword evidence="3 6" id="KW-0378">Hydrolase</keyword>